<accession>A0A7T8HLP8</accession>
<dbReference type="InterPro" id="IPR004119">
    <property type="entry name" value="EcKL"/>
</dbReference>
<dbReference type="InterPro" id="IPR011009">
    <property type="entry name" value="Kinase-like_dom_sf"/>
</dbReference>
<dbReference type="Gene3D" id="3.90.1200.10">
    <property type="match status" value="1"/>
</dbReference>
<reference evidence="3" key="1">
    <citation type="submission" date="2021-01" db="EMBL/GenBank/DDBJ databases">
        <title>Caligus Genome Assembly.</title>
        <authorList>
            <person name="Gallardo-Escarate C."/>
        </authorList>
    </citation>
    <scope>NUCLEOTIDE SEQUENCE [LARGE SCALE GENOMIC DNA]</scope>
</reference>
<dbReference type="InterPro" id="IPR015897">
    <property type="entry name" value="CHK_kinase-like"/>
</dbReference>
<dbReference type="PANTHER" id="PTHR11012">
    <property type="entry name" value="PROTEIN KINASE-LIKE DOMAIN-CONTAINING"/>
    <property type="match status" value="1"/>
</dbReference>
<dbReference type="Proteomes" id="UP000595437">
    <property type="component" value="Chromosome 3"/>
</dbReference>
<gene>
    <name evidence="2" type="ORF">FKW44_004346</name>
</gene>
<dbReference type="SUPFAM" id="SSF56112">
    <property type="entry name" value="Protein kinase-like (PK-like)"/>
    <property type="match status" value="1"/>
</dbReference>
<sequence length="430" mass="49523">MSCLGHSGHDGPLKLSSVSKQKMGEILSAASNKAVVVKEFFQAPHEGTNDNFTSNISRLKVVSENDEVYHIIAKESKSDSGFWNTFFFSLNRFFFKEYIWYGVARPLLASTWPKVNELSPNIYYGNVNTGTTLEKSWCQETFGPFGLMFKNEKIALSAVRSMAHFHGIWKRFLYGKAHFTPDNSFTSPKDFVSHFETDYGTWSYHKLLAPFKAMCRDLIINNFSTEIGAGEYLASVYMSYMNSEKADKLLEELYTNTKADNSKLKTMNHGDSWTNNMLYRESDDSVTLLDFQLMQISHPAKDFWYFIYSCTDQEMRKGHLEEIKMAYYEVYSSYLAPNFEMTYEEVSAELENRRGICLFLAMVCVMVSKYPEPIASNQLLLHGPYKKMMRLIADKEKAEDHPAIKNIRKLILETVTELSNLGVLRKNKHI</sequence>
<evidence type="ECO:0000259" key="1">
    <source>
        <dbReference type="SMART" id="SM00587"/>
    </source>
</evidence>
<evidence type="ECO:0000313" key="2">
    <source>
        <dbReference type="EMBL" id="QQP52252.1"/>
    </source>
</evidence>
<dbReference type="AlphaFoldDB" id="A0A7T8HLP8"/>
<proteinExistence type="predicted"/>
<dbReference type="Pfam" id="PF02958">
    <property type="entry name" value="EcKL"/>
    <property type="match status" value="1"/>
</dbReference>
<dbReference type="SMART" id="SM00587">
    <property type="entry name" value="CHK"/>
    <property type="match status" value="1"/>
</dbReference>
<protein>
    <submittedName>
        <fullName evidence="2">LOC100203980</fullName>
    </submittedName>
</protein>
<evidence type="ECO:0000313" key="3">
    <source>
        <dbReference type="Proteomes" id="UP000595437"/>
    </source>
</evidence>
<dbReference type="PANTHER" id="PTHR11012:SF30">
    <property type="entry name" value="PROTEIN KINASE-LIKE DOMAIN-CONTAINING"/>
    <property type="match status" value="1"/>
</dbReference>
<organism evidence="2 3">
    <name type="scientific">Caligus rogercresseyi</name>
    <name type="common">Sea louse</name>
    <dbReference type="NCBI Taxonomy" id="217165"/>
    <lineage>
        <taxon>Eukaryota</taxon>
        <taxon>Metazoa</taxon>
        <taxon>Ecdysozoa</taxon>
        <taxon>Arthropoda</taxon>
        <taxon>Crustacea</taxon>
        <taxon>Multicrustacea</taxon>
        <taxon>Hexanauplia</taxon>
        <taxon>Copepoda</taxon>
        <taxon>Siphonostomatoida</taxon>
        <taxon>Caligidae</taxon>
        <taxon>Caligus</taxon>
    </lineage>
</organism>
<dbReference type="EMBL" id="CP045892">
    <property type="protein sequence ID" value="QQP52252.1"/>
    <property type="molecule type" value="Genomic_DNA"/>
</dbReference>
<dbReference type="OrthoDB" id="5915577at2759"/>
<feature type="domain" description="CHK kinase-like" evidence="1">
    <location>
        <begin position="138"/>
        <end position="337"/>
    </location>
</feature>
<keyword evidence="3" id="KW-1185">Reference proteome</keyword>
<name>A0A7T8HLP8_CALRO</name>